<evidence type="ECO:0000313" key="3">
    <source>
        <dbReference type="Proteomes" id="UP000494363"/>
    </source>
</evidence>
<dbReference type="EMBL" id="CADIKH010000089">
    <property type="protein sequence ID" value="CAB3773882.1"/>
    <property type="molecule type" value="Genomic_DNA"/>
</dbReference>
<dbReference type="Proteomes" id="UP000494363">
    <property type="component" value="Unassembled WGS sequence"/>
</dbReference>
<keyword evidence="1" id="KW-0732">Signal</keyword>
<evidence type="ECO:0000313" key="2">
    <source>
        <dbReference type="EMBL" id="CAB3773882.1"/>
    </source>
</evidence>
<dbReference type="AlphaFoldDB" id="A0A6J5F8C7"/>
<name>A0A6J5F8C7_9BURK</name>
<gene>
    <name evidence="2" type="ORF">LMG29542_07481</name>
</gene>
<keyword evidence="3" id="KW-1185">Reference proteome</keyword>
<accession>A0A6J5F8C7</accession>
<evidence type="ECO:0008006" key="4">
    <source>
        <dbReference type="Google" id="ProtNLM"/>
    </source>
</evidence>
<evidence type="ECO:0000256" key="1">
    <source>
        <dbReference type="SAM" id="SignalP"/>
    </source>
</evidence>
<proteinExistence type="predicted"/>
<sequence length="179" mass="18995">MTFAGRWKGAPIATGLIGMSLLIPLPAAAGQSPPLCQADQLTLRVDDGQGRFDGMSHSGVVLKVARRRHHRRSTCSLQIRPELEFQDAQFNPLAVSARMPEGMHPGPVLIPVALPAHASATSEVTWVSGDVFDNGICVTPTFVLLRLGGGSIRAPFKGRICGPQETGPSYSATLFTLAP</sequence>
<feature type="chain" id="PRO_5026790955" description="DUF4232 domain-containing protein" evidence="1">
    <location>
        <begin position="30"/>
        <end position="179"/>
    </location>
</feature>
<protein>
    <recommendedName>
        <fullName evidence="4">DUF4232 domain-containing protein</fullName>
    </recommendedName>
</protein>
<reference evidence="2 3" key="1">
    <citation type="submission" date="2020-04" db="EMBL/GenBank/DDBJ databases">
        <authorList>
            <person name="De Canck E."/>
        </authorList>
    </citation>
    <scope>NUCLEOTIDE SEQUENCE [LARGE SCALE GENOMIC DNA]</scope>
    <source>
        <strain evidence="2 3">LMG 29542</strain>
    </source>
</reference>
<feature type="signal peptide" evidence="1">
    <location>
        <begin position="1"/>
        <end position="29"/>
    </location>
</feature>
<organism evidence="2 3">
    <name type="scientific">Paraburkholderia humisilvae</name>
    <dbReference type="NCBI Taxonomy" id="627669"/>
    <lineage>
        <taxon>Bacteria</taxon>
        <taxon>Pseudomonadati</taxon>
        <taxon>Pseudomonadota</taxon>
        <taxon>Betaproteobacteria</taxon>
        <taxon>Burkholderiales</taxon>
        <taxon>Burkholderiaceae</taxon>
        <taxon>Paraburkholderia</taxon>
    </lineage>
</organism>